<feature type="compositionally biased region" description="Polar residues" evidence="1">
    <location>
        <begin position="718"/>
        <end position="755"/>
    </location>
</feature>
<name>A0A2X0PHE1_9BASI</name>
<feature type="region of interest" description="Disordered" evidence="1">
    <location>
        <begin position="620"/>
        <end position="796"/>
    </location>
</feature>
<feature type="region of interest" description="Disordered" evidence="1">
    <location>
        <begin position="1146"/>
        <end position="1202"/>
    </location>
</feature>
<accession>A0A2X0PHE1</accession>
<feature type="compositionally biased region" description="Pro residues" evidence="1">
    <location>
        <begin position="765"/>
        <end position="776"/>
    </location>
</feature>
<evidence type="ECO:0000313" key="2">
    <source>
        <dbReference type="EMBL" id="SGZ02890.1"/>
    </source>
</evidence>
<feature type="compositionally biased region" description="Polar residues" evidence="1">
    <location>
        <begin position="1099"/>
        <end position="1131"/>
    </location>
</feature>
<feature type="compositionally biased region" description="Pro residues" evidence="1">
    <location>
        <begin position="91"/>
        <end position="101"/>
    </location>
</feature>
<proteinExistence type="predicted"/>
<feature type="region of interest" description="Disordered" evidence="1">
    <location>
        <begin position="940"/>
        <end position="1010"/>
    </location>
</feature>
<feature type="compositionally biased region" description="Polar residues" evidence="1">
    <location>
        <begin position="622"/>
        <end position="642"/>
    </location>
</feature>
<evidence type="ECO:0000256" key="1">
    <source>
        <dbReference type="SAM" id="MobiDB-lite"/>
    </source>
</evidence>
<feature type="compositionally biased region" description="Polar residues" evidence="1">
    <location>
        <begin position="1254"/>
        <end position="1282"/>
    </location>
</feature>
<evidence type="ECO:0000313" key="3">
    <source>
        <dbReference type="Proteomes" id="UP000249464"/>
    </source>
</evidence>
<feature type="compositionally biased region" description="Polar residues" evidence="1">
    <location>
        <begin position="689"/>
        <end position="711"/>
    </location>
</feature>
<keyword evidence="3" id="KW-1185">Reference proteome</keyword>
<reference evidence="2 3" key="1">
    <citation type="submission" date="2016-11" db="EMBL/GenBank/DDBJ databases">
        <authorList>
            <person name="Jaros S."/>
            <person name="Januszkiewicz K."/>
            <person name="Wedrychowicz H."/>
        </authorList>
    </citation>
    <scope>NUCLEOTIDE SEQUENCE [LARGE SCALE GENOMIC DNA]</scope>
</reference>
<feature type="compositionally biased region" description="Low complexity" evidence="1">
    <location>
        <begin position="64"/>
        <end position="78"/>
    </location>
</feature>
<feature type="region of interest" description="Disordered" evidence="1">
    <location>
        <begin position="583"/>
        <end position="608"/>
    </location>
</feature>
<protein>
    <submittedName>
        <fullName evidence="2">BQ5605_C033g11233 protein</fullName>
    </submittedName>
</protein>
<sequence length="1302" mass="138612">MDSSTSTLRQPPRSDHRHTSSVTVTTRTTTAADDDDDDDDDDASNPVQPPQPHLIPMGTITYESTSSRTRASTSILTSVYDTDTGKSRSRSPPPSPPPSPPRSTDHSTGTRAGTQAPPPPSRRPRPRRRDHTSPTRHQQPSTRVHAQTTSYHLPSSSSPSPPYPTFAAASTSASASASLPPGASYTPFVPLCQPVPTLSPALPPSLVPGAPVRSASLPVTTTSADPAETSTRPAVSGRNLSLSTIPQVFTSPLGTDAPTAAKVDPFTSPRSPLPPPITTATTTTTTTSAVEQPSGSMAGVGRSSVLRNAPLLGPAPTSASSPAASPTIALPLPFSASTSAPLDFIDPPRPVAALPPPHLIPQPEVCVECMMRDKDMDDVDVTGPHVWDRDSDIDFEDALRWDDEIAATMTNSDHHKTGAGGGGSEESGSLGAHGSINGIRRTAGGSRESATGPSSYGHALSGGGASSIMTRKRIGRGHPLTTAALKLWTSMVSPLFHPLVNLAPADTSFASQNPPASAHRWRTLQTYLATQVHFNELHRQKREAQQQQLHREIRSEHYEGDSYQLPVLNSAGSALAATLSSPAAAGPATFGPRHHQPRSSSPWRGSAHLPLDAMDERISRAQGPNQSRTSLQNEPTSSSAPLTNAYDHRNSNMSMPTSTPSLPTLQPSPASASVRNYAHGDQPWLSNPLRRSSNPILSTSVAMTNGGSASPNLRDRASTLTTPSPSTGFTSLANKFGRSSTDLRSISSRPNSTRATPRDGTDGGSPPPQFGHPPSSPGRAPSFLYPQDDRSSLHTNRRVSTWSKFRQSASQSVLSFAPSFAPSGSMVEMHLGLEADRYQHAQHGLANYQHHHGRSGFLSSTISNHPTGGGHHPYLDPGYPSMSDSYVARHPNIGNEACTYVNDGLLHRDEEGELLRGKKLSEKESGLAKKKKGLKGFFSKLVGGGGNDKKQQQASSVPPAPARGDLFPRHQSDSQVPTRSNGYADPRPVYGFYDTTMDSLPTSEELAPPPPLSTLTKELNARRFCPPSMNSLSKTRSASTSSIDSLGGVPYTPPLIAPIGPPPMNGYRPSSVVVNSSDRRSIKSYTSSNRSKFLPPPISTTQRNSYNVNGNGTNHPNSNPTLISPTSGQSWSLRSTDEVIFDPTTRATPTQKSLPHLPQPTPPTTPSAKEPHNRSSSSSSLIETSYAPPIPSTSSTNNPTSLLYDTETFTRSTRSLFSSSSKSQPPSRTTTAFEEEGSKKKTKTRSRLFHFDFGSSTGSNHANHSNTNRTTREMSSSTLNSNDDFEPGEGEGKGLSFRVRGG</sequence>
<feature type="compositionally biased region" description="Polar residues" evidence="1">
    <location>
        <begin position="138"/>
        <end position="153"/>
    </location>
</feature>
<feature type="region of interest" description="Disordered" evidence="1">
    <location>
        <begin position="1214"/>
        <end position="1302"/>
    </location>
</feature>
<feature type="region of interest" description="Disordered" evidence="1">
    <location>
        <begin position="1074"/>
        <end position="1131"/>
    </location>
</feature>
<gene>
    <name evidence="2" type="primary">BQ5605_C033g11233</name>
    <name evidence="2" type="ORF">BQ5605_C033G11233</name>
</gene>
<feature type="compositionally biased region" description="Acidic residues" evidence="1">
    <location>
        <begin position="32"/>
        <end position="43"/>
    </location>
</feature>
<feature type="compositionally biased region" description="Low complexity" evidence="1">
    <location>
        <begin position="426"/>
        <end position="435"/>
    </location>
</feature>
<feature type="region of interest" description="Disordered" evidence="1">
    <location>
        <begin position="410"/>
        <end position="463"/>
    </location>
</feature>
<feature type="compositionally biased region" description="Low complexity" evidence="1">
    <location>
        <begin position="1214"/>
        <end position="1231"/>
    </location>
</feature>
<feature type="region of interest" description="Disordered" evidence="1">
    <location>
        <begin position="217"/>
        <end position="237"/>
    </location>
</feature>
<feature type="region of interest" description="Disordered" evidence="1">
    <location>
        <begin position="265"/>
        <end position="301"/>
    </location>
</feature>
<dbReference type="Proteomes" id="UP000249464">
    <property type="component" value="Unassembled WGS sequence"/>
</dbReference>
<dbReference type="STRING" id="796604.A0A2X0PHE1"/>
<feature type="compositionally biased region" description="Low complexity" evidence="1">
    <location>
        <begin position="1192"/>
        <end position="1202"/>
    </location>
</feature>
<dbReference type="EMBL" id="FQNC01000066">
    <property type="protein sequence ID" value="SGZ02890.1"/>
    <property type="molecule type" value="Genomic_DNA"/>
</dbReference>
<feature type="compositionally biased region" description="Low complexity" evidence="1">
    <location>
        <begin position="278"/>
        <end position="287"/>
    </location>
</feature>
<feature type="region of interest" description="Disordered" evidence="1">
    <location>
        <begin position="1"/>
        <end position="168"/>
    </location>
</feature>
<feature type="compositionally biased region" description="Low complexity" evidence="1">
    <location>
        <begin position="651"/>
        <end position="673"/>
    </location>
</feature>
<organism evidence="2 3">
    <name type="scientific">Microbotryum silenes-dioicae</name>
    <dbReference type="NCBI Taxonomy" id="796604"/>
    <lineage>
        <taxon>Eukaryota</taxon>
        <taxon>Fungi</taxon>
        <taxon>Dikarya</taxon>
        <taxon>Basidiomycota</taxon>
        <taxon>Pucciniomycotina</taxon>
        <taxon>Microbotryomycetes</taxon>
        <taxon>Microbotryales</taxon>
        <taxon>Microbotryaceae</taxon>
        <taxon>Microbotryum</taxon>
    </lineage>
</organism>
<feature type="compositionally biased region" description="Low complexity" evidence="1">
    <location>
        <begin position="20"/>
        <end position="31"/>
    </location>
</feature>